<evidence type="ECO:0000256" key="6">
    <source>
        <dbReference type="ARBA" id="ARBA00022825"/>
    </source>
</evidence>
<dbReference type="GO" id="GO:0005576">
    <property type="term" value="C:extracellular region"/>
    <property type="evidence" value="ECO:0007669"/>
    <property type="project" value="UniProtKB-SubCell"/>
</dbReference>
<feature type="domain" description="Peptidase S1" evidence="10">
    <location>
        <begin position="79"/>
        <end position="326"/>
    </location>
</feature>
<accession>A0A182V559</accession>
<evidence type="ECO:0000256" key="7">
    <source>
        <dbReference type="ARBA" id="ARBA00023145"/>
    </source>
</evidence>
<dbReference type="SMART" id="SM00020">
    <property type="entry name" value="Tryp_SPc"/>
    <property type="match status" value="1"/>
</dbReference>
<evidence type="ECO:0000259" key="10">
    <source>
        <dbReference type="PROSITE" id="PS50240"/>
    </source>
</evidence>
<dbReference type="GO" id="GO:0006508">
    <property type="term" value="P:proteolysis"/>
    <property type="evidence" value="ECO:0007669"/>
    <property type="project" value="UniProtKB-KW"/>
</dbReference>
<dbReference type="PRINTS" id="PR00722">
    <property type="entry name" value="CHYMOTRYPSIN"/>
</dbReference>
<name>A0A182V559_ANOME</name>
<dbReference type="Proteomes" id="UP000075903">
    <property type="component" value="Unassembled WGS sequence"/>
</dbReference>
<evidence type="ECO:0000256" key="1">
    <source>
        <dbReference type="ARBA" id="ARBA00004613"/>
    </source>
</evidence>
<dbReference type="InterPro" id="IPR051333">
    <property type="entry name" value="CLIP_Serine_Protease"/>
</dbReference>
<dbReference type="VEuPathDB" id="VectorBase:AMEM009027"/>
<dbReference type="STRING" id="30066.A0A182V559"/>
<dbReference type="CDD" id="cd00190">
    <property type="entry name" value="Tryp_SPc"/>
    <property type="match status" value="1"/>
</dbReference>
<reference evidence="11" key="1">
    <citation type="submission" date="2020-05" db="UniProtKB">
        <authorList>
            <consortium name="EnsemblMetazoa"/>
        </authorList>
    </citation>
    <scope>IDENTIFICATION</scope>
    <source>
        <strain evidence="11">MAF</strain>
    </source>
</reference>
<dbReference type="PROSITE" id="PS00134">
    <property type="entry name" value="TRYPSIN_HIS"/>
    <property type="match status" value="1"/>
</dbReference>
<evidence type="ECO:0000256" key="3">
    <source>
        <dbReference type="ARBA" id="ARBA00022670"/>
    </source>
</evidence>
<keyword evidence="5" id="KW-0378">Hydrolase</keyword>
<dbReference type="SUPFAM" id="SSF50494">
    <property type="entry name" value="Trypsin-like serine proteases"/>
    <property type="match status" value="4"/>
</dbReference>
<keyword evidence="8" id="KW-1015">Disulfide bond</keyword>
<keyword evidence="6" id="KW-0720">Serine protease</keyword>
<dbReference type="EnsemblMetazoa" id="AMEM009027-RA">
    <property type="protein sequence ID" value="AMEM009027-PA"/>
    <property type="gene ID" value="AMEM009027"/>
</dbReference>
<dbReference type="InterPro" id="IPR018114">
    <property type="entry name" value="TRYPSIN_HIS"/>
</dbReference>
<dbReference type="Gene3D" id="2.40.10.10">
    <property type="entry name" value="Trypsin-like serine proteases"/>
    <property type="match status" value="4"/>
</dbReference>
<evidence type="ECO:0000256" key="4">
    <source>
        <dbReference type="ARBA" id="ARBA00022729"/>
    </source>
</evidence>
<comment type="similarity">
    <text evidence="9">Belongs to the peptidase S1 family. CLIP subfamily.</text>
</comment>
<evidence type="ECO:0000256" key="9">
    <source>
        <dbReference type="ARBA" id="ARBA00024195"/>
    </source>
</evidence>
<evidence type="ECO:0000313" key="12">
    <source>
        <dbReference type="Proteomes" id="UP000075903"/>
    </source>
</evidence>
<dbReference type="InterPro" id="IPR001254">
    <property type="entry name" value="Trypsin_dom"/>
</dbReference>
<comment type="subcellular location">
    <subcellularLocation>
        <location evidence="1">Secreted</location>
    </subcellularLocation>
</comment>
<evidence type="ECO:0000313" key="11">
    <source>
        <dbReference type="EnsemblMetazoa" id="AMEM009027-PA"/>
    </source>
</evidence>
<organism evidence="11 12">
    <name type="scientific">Anopheles merus</name>
    <name type="common">Mosquito</name>
    <dbReference type="NCBI Taxonomy" id="30066"/>
    <lineage>
        <taxon>Eukaryota</taxon>
        <taxon>Metazoa</taxon>
        <taxon>Ecdysozoa</taxon>
        <taxon>Arthropoda</taxon>
        <taxon>Hexapoda</taxon>
        <taxon>Insecta</taxon>
        <taxon>Pterygota</taxon>
        <taxon>Neoptera</taxon>
        <taxon>Endopterygota</taxon>
        <taxon>Diptera</taxon>
        <taxon>Nematocera</taxon>
        <taxon>Culicoidea</taxon>
        <taxon>Culicidae</taxon>
        <taxon>Anophelinae</taxon>
        <taxon>Anopheles</taxon>
    </lineage>
</organism>
<dbReference type="FunFam" id="2.40.10.10:FF:000146">
    <property type="entry name" value="Serine protease 53"/>
    <property type="match status" value="1"/>
</dbReference>
<evidence type="ECO:0000256" key="8">
    <source>
        <dbReference type="ARBA" id="ARBA00023157"/>
    </source>
</evidence>
<dbReference type="GO" id="GO:0004252">
    <property type="term" value="F:serine-type endopeptidase activity"/>
    <property type="evidence" value="ECO:0007669"/>
    <property type="project" value="InterPro"/>
</dbReference>
<feature type="domain" description="Peptidase S1" evidence="10">
    <location>
        <begin position="359"/>
        <end position="606"/>
    </location>
</feature>
<dbReference type="VEuPathDB" id="VectorBase:AMEM21_006311"/>
<dbReference type="InterPro" id="IPR001314">
    <property type="entry name" value="Peptidase_S1A"/>
</dbReference>
<dbReference type="AlphaFoldDB" id="A0A182V559"/>
<dbReference type="PANTHER" id="PTHR24260">
    <property type="match status" value="1"/>
</dbReference>
<dbReference type="InterPro" id="IPR009003">
    <property type="entry name" value="Peptidase_S1_PA"/>
</dbReference>
<dbReference type="Pfam" id="PF00089">
    <property type="entry name" value="Trypsin"/>
    <property type="match status" value="3"/>
</dbReference>
<sequence>MAELADHSIVKVKAKFKTHQLLCDDITLRMHTILLIHSWRLSVFRFVSILEFYFLNRTLCSFPYLDRVQSRKVQSVFLIHNGVDAKAGHWPWHAAIFHGNGRQEEYQCGGSILDQNTILTASHCVYTHKSVISAARVSVHVGQIHLKETSEHTQIHGVQDIILHPEFNSNSFNNDIALLKLSTNITMTKYVQPVCLWTMDSNQEMIVGKNGTIVGFGLNEHDVVSDQLKQALVGVVDALTCIKSDRAAFGPVLTSEMFCGKGRTGVGACNGDSGGGMFFEVGGKWFVRGLVSFTPLRGNTGLCDPLKYTAYTDVAKYLEWIKQYIDHRVLSNESDVLDIDYEAKLRLFNFKTCGVKQMIVDTDGVSISSIPWIGFVRSPNEIKSRCVVTLISEWYAVGPAHCFQRDSSDAYLLLGYLVDGKSQCLRSDESKVCTHPAQVRNIQKTILHPKFGPKNSADNIALIELQRPADTSQPHVKPICLSVTPELRTKAMTKLHVTTVSKENKSYKNIPVRYLEPAECMKEYTENNITLNLEGKRLCAEIANKDKQNCQTLIAGSPLQEMRIYQGKEQYFLRGFELIGQACGAFATPIYNNIETYIDCILYNMRYSTLEVADDNSTVNITQQTLETEWSMLQRQPGKENLLLFDMDTCGLPSTHDQSLGEFSMPWVGLFGAVQNVTDKVSSIKSLAVLINNTTHCYNGTCEITHQLVEIKNVILPRANQKMFALIELLEPANLKIPYISPICLPFMDQLHQYKPTEVIISSTRENSFAIESKKLKMIDVLNCQQNLLLEGQFVTFSENFPCAIEAENFRQIPLSSHLGSPLQSAVWYGGRKRYFLYGIDGNEEHIFKDLIHGPYMFGTIERGDLDWIVESMQEKERQTSSISTTKNERIILRPVQHASKRALFNFSTCGESSSSFPMPWMGFISSNNVTKSFAILISDRFAVGPAHYVDDVSAEYEMTLGYPNPQALWKECSTLNDFALCSLPPQKRRVEKFFVHPMYNRTNHANDIALVQLATPVVTSLPNVKPICLPIIDTVRSYYTSSLVMDVIGTSFADIKTLDVKDRYINLLECRRRWGGLKVKFTIDSMKHCVIPKRTEQDEVFDVQSGFSLHSLQTHESSEKHFLRGFVMIKPGNRRDTRDFWNDSSWSARMCSLMSFSTSSCTIDEKSSFILDATHREHGSSTNVFDAPGRNTRFEAIVMASKMSSFVPLPILT</sequence>
<keyword evidence="4" id="KW-0732">Signal</keyword>
<evidence type="ECO:0000256" key="2">
    <source>
        <dbReference type="ARBA" id="ARBA00022525"/>
    </source>
</evidence>
<dbReference type="PROSITE" id="PS50240">
    <property type="entry name" value="TRYPSIN_DOM"/>
    <property type="match status" value="2"/>
</dbReference>
<proteinExistence type="inferred from homology"/>
<dbReference type="InterPro" id="IPR043504">
    <property type="entry name" value="Peptidase_S1_PA_chymotrypsin"/>
</dbReference>
<evidence type="ECO:0000256" key="5">
    <source>
        <dbReference type="ARBA" id="ARBA00022801"/>
    </source>
</evidence>
<keyword evidence="3" id="KW-0645">Protease</keyword>
<keyword evidence="12" id="KW-1185">Reference proteome</keyword>
<keyword evidence="2" id="KW-0964">Secreted</keyword>
<keyword evidence="7" id="KW-0865">Zymogen</keyword>
<protein>
    <recommendedName>
        <fullName evidence="10">Peptidase S1 domain-containing protein</fullName>
    </recommendedName>
</protein>
<dbReference type="PANTHER" id="PTHR24260:SF136">
    <property type="entry name" value="GH08193P-RELATED"/>
    <property type="match status" value="1"/>
</dbReference>